<accession>A0ABX0X7P2</accession>
<evidence type="ECO:0000313" key="4">
    <source>
        <dbReference type="Proteomes" id="UP000770785"/>
    </source>
</evidence>
<evidence type="ECO:0000256" key="1">
    <source>
        <dbReference type="SAM" id="SignalP"/>
    </source>
</evidence>
<proteinExistence type="predicted"/>
<dbReference type="InterPro" id="IPR012334">
    <property type="entry name" value="Pectin_lyas_fold"/>
</dbReference>
<organism evidence="3 4">
    <name type="scientific">Neolewinella antarctica</name>
    <dbReference type="NCBI Taxonomy" id="442734"/>
    <lineage>
        <taxon>Bacteria</taxon>
        <taxon>Pseudomonadati</taxon>
        <taxon>Bacteroidota</taxon>
        <taxon>Saprospiria</taxon>
        <taxon>Saprospirales</taxon>
        <taxon>Lewinellaceae</taxon>
        <taxon>Neolewinella</taxon>
    </lineage>
</organism>
<dbReference type="Proteomes" id="UP000770785">
    <property type="component" value="Unassembled WGS sequence"/>
</dbReference>
<dbReference type="InterPro" id="IPR011050">
    <property type="entry name" value="Pectin_lyase_fold/virulence"/>
</dbReference>
<dbReference type="PROSITE" id="PS51257">
    <property type="entry name" value="PROKAR_LIPOPROTEIN"/>
    <property type="match status" value="1"/>
</dbReference>
<keyword evidence="4" id="KW-1185">Reference proteome</keyword>
<dbReference type="EMBL" id="JAATJH010000001">
    <property type="protein sequence ID" value="NJC25240.1"/>
    <property type="molecule type" value="Genomic_DNA"/>
</dbReference>
<dbReference type="InterPro" id="IPR039448">
    <property type="entry name" value="Beta_helix"/>
</dbReference>
<gene>
    <name evidence="3" type="ORF">GGR27_000721</name>
</gene>
<reference evidence="3 4" key="1">
    <citation type="submission" date="2020-03" db="EMBL/GenBank/DDBJ databases">
        <title>Genomic Encyclopedia of Type Strains, Phase IV (KMG-IV): sequencing the most valuable type-strain genomes for metagenomic binning, comparative biology and taxonomic classification.</title>
        <authorList>
            <person name="Goeker M."/>
        </authorList>
    </citation>
    <scope>NUCLEOTIDE SEQUENCE [LARGE SCALE GENOMIC DNA]</scope>
    <source>
        <strain evidence="3 4">DSM 105096</strain>
    </source>
</reference>
<feature type="chain" id="PRO_5046442913" description="Right handed beta helix domain-containing protein" evidence="1">
    <location>
        <begin position="20"/>
        <end position="504"/>
    </location>
</feature>
<dbReference type="RefSeq" id="WP_168036003.1">
    <property type="nucleotide sequence ID" value="NZ_JAATJH010000001.1"/>
</dbReference>
<sequence length="504" mass="54825">MKLVARLLACCLLTGTVFFSGCQNNDLDFVTGDSVVLQFSTDTIMFDTVFTDRGSATQIMKVYNPSADAVSIDRITVAGATGVRYNFNINGTPGPEARDVVIFGNDSIFVFVEVRVDPTAPENVSPFIAEDRLIFETGINKEEVVLVAFGQNANYLNGFRRGQLALLSCQGGTFTLPTDLPTVIFGSLLVEDCTLRATAGTKIYFHGGIQRNTEFFGPGFFNDGILYTLPTGKIEFVGTLDNPVVLSTDRLEERFRDDPAKYQGIFLGPESRGNRIEYTEIFNSIAGVRLDSLAEVSISNSTIAYTGGPAVVGFQSDVTITNSLFHSNFGNAVQFQQGGNLRMDHVTVANYGVDASALFLRNFSLDEEDEVRGAAAMNATIRNSILIGSRSGELVLQDLFDGEEAGAFEISVTNSVVRTDNDFLEAQGGLFADFYGRICGNCVNATAADPLFRRVDEDDYRLDSLGVARNVGSYLPLLPLDIRQVVRDRDSTDAGAFQFVPGEE</sequence>
<feature type="signal peptide" evidence="1">
    <location>
        <begin position="1"/>
        <end position="19"/>
    </location>
</feature>
<dbReference type="Gene3D" id="2.160.20.10">
    <property type="entry name" value="Single-stranded right-handed beta-helix, Pectin lyase-like"/>
    <property type="match status" value="1"/>
</dbReference>
<name>A0ABX0X7P2_9BACT</name>
<protein>
    <recommendedName>
        <fullName evidence="2">Right handed beta helix domain-containing protein</fullName>
    </recommendedName>
</protein>
<dbReference type="Pfam" id="PF13229">
    <property type="entry name" value="Beta_helix"/>
    <property type="match status" value="1"/>
</dbReference>
<evidence type="ECO:0000259" key="2">
    <source>
        <dbReference type="Pfam" id="PF13229"/>
    </source>
</evidence>
<comment type="caution">
    <text evidence="3">The sequence shown here is derived from an EMBL/GenBank/DDBJ whole genome shotgun (WGS) entry which is preliminary data.</text>
</comment>
<feature type="domain" description="Right handed beta helix" evidence="2">
    <location>
        <begin position="262"/>
        <end position="355"/>
    </location>
</feature>
<evidence type="ECO:0000313" key="3">
    <source>
        <dbReference type="EMBL" id="NJC25240.1"/>
    </source>
</evidence>
<dbReference type="SUPFAM" id="SSF51126">
    <property type="entry name" value="Pectin lyase-like"/>
    <property type="match status" value="1"/>
</dbReference>
<keyword evidence="1" id="KW-0732">Signal</keyword>